<comment type="caution">
    <text evidence="3">The sequence shown here is derived from an EMBL/GenBank/DDBJ whole genome shotgun (WGS) entry which is preliminary data.</text>
</comment>
<evidence type="ECO:0000256" key="1">
    <source>
        <dbReference type="ARBA" id="ARBA00023002"/>
    </source>
</evidence>
<evidence type="ECO:0000313" key="3">
    <source>
        <dbReference type="EMBL" id="RHW30225.1"/>
    </source>
</evidence>
<dbReference type="Proteomes" id="UP000285456">
    <property type="component" value="Unassembled WGS sequence"/>
</dbReference>
<sequence>MTEKVQIGKTDLYVNPVGIGTNKIGGHNLFPNLNNEQGKDTVRFAINNGVDFIDTAYLYGPGYSEELIGEVVQETGKRSDLVIATKVSPIFNGNEMSHDNSPAFLKEEVEKSLKRLKTDYIDLLYIHYPDENTPKDEAVGALKALKDEGKIRAIGLSNFSMDQLKEANKDGYVDVYQGEYSLLNREAEKELLPYALEQNISFVQFFPLVAGLLAGKYNKDSKFDDLRAGLPYFQGETFKNNLEKVEQIRNIANGKDTDVANIVLAWYLTRGAIDVIIPGAKNPDQVQSNLKTLDVTLTNEEIETIDRIFKS</sequence>
<dbReference type="RefSeq" id="WP_095313479.1">
    <property type="nucleotide sequence ID" value="NZ_JAMAWL010000012.1"/>
</dbReference>
<dbReference type="InterPro" id="IPR050523">
    <property type="entry name" value="AKR_Detox_Biosynth"/>
</dbReference>
<organism evidence="3 4">
    <name type="scientific">Oceanobacillus profundus</name>
    <dbReference type="NCBI Taxonomy" id="372463"/>
    <lineage>
        <taxon>Bacteria</taxon>
        <taxon>Bacillati</taxon>
        <taxon>Bacillota</taxon>
        <taxon>Bacilli</taxon>
        <taxon>Bacillales</taxon>
        <taxon>Bacillaceae</taxon>
        <taxon>Oceanobacillus</taxon>
    </lineage>
</organism>
<dbReference type="Pfam" id="PF00248">
    <property type="entry name" value="Aldo_ket_red"/>
    <property type="match status" value="1"/>
</dbReference>
<dbReference type="AlphaFoldDB" id="A0A417YC97"/>
<dbReference type="PROSITE" id="PS00062">
    <property type="entry name" value="ALDOKETO_REDUCTASE_2"/>
    <property type="match status" value="1"/>
</dbReference>
<dbReference type="FunFam" id="3.20.20.100:FF:000004">
    <property type="entry name" value="Oxidoreductase, aldo/keto reductase"/>
    <property type="match status" value="1"/>
</dbReference>
<evidence type="ECO:0000313" key="4">
    <source>
        <dbReference type="Proteomes" id="UP000285456"/>
    </source>
</evidence>
<dbReference type="InterPro" id="IPR036812">
    <property type="entry name" value="NAD(P)_OxRdtase_dom_sf"/>
</dbReference>
<dbReference type="PANTHER" id="PTHR43364:SF4">
    <property type="entry name" value="NAD(P)-LINKED OXIDOREDUCTASE SUPERFAMILY PROTEIN"/>
    <property type="match status" value="1"/>
</dbReference>
<feature type="domain" description="NADP-dependent oxidoreductase" evidence="2">
    <location>
        <begin position="17"/>
        <end position="308"/>
    </location>
</feature>
<proteinExistence type="predicted"/>
<dbReference type="InterPro" id="IPR020471">
    <property type="entry name" value="AKR"/>
</dbReference>
<keyword evidence="4" id="KW-1185">Reference proteome</keyword>
<dbReference type="InterPro" id="IPR023210">
    <property type="entry name" value="NADP_OxRdtase_dom"/>
</dbReference>
<protein>
    <submittedName>
        <fullName evidence="3">Aldo/keto reductase</fullName>
    </submittedName>
</protein>
<dbReference type="InterPro" id="IPR018170">
    <property type="entry name" value="Aldo/ket_reductase_CS"/>
</dbReference>
<keyword evidence="1" id="KW-0560">Oxidoreductase</keyword>
<dbReference type="OrthoDB" id="9773828at2"/>
<dbReference type="PRINTS" id="PR00069">
    <property type="entry name" value="ALDKETRDTASE"/>
</dbReference>
<dbReference type="GO" id="GO:0016491">
    <property type="term" value="F:oxidoreductase activity"/>
    <property type="evidence" value="ECO:0007669"/>
    <property type="project" value="UniProtKB-KW"/>
</dbReference>
<dbReference type="EMBL" id="QWEH01000015">
    <property type="protein sequence ID" value="RHW30225.1"/>
    <property type="molecule type" value="Genomic_DNA"/>
</dbReference>
<reference evidence="3 4" key="1">
    <citation type="journal article" date="2007" name="Int. J. Syst. Evol. Microbiol.">
        <title>Oceanobacillus profundus sp. nov., isolated from a deep-sea sediment core.</title>
        <authorList>
            <person name="Kim Y.G."/>
            <person name="Choi D.H."/>
            <person name="Hyun S."/>
            <person name="Cho B.C."/>
        </authorList>
    </citation>
    <scope>NUCLEOTIDE SEQUENCE [LARGE SCALE GENOMIC DNA]</scope>
    <source>
        <strain evidence="3 4">DSM 18246</strain>
    </source>
</reference>
<dbReference type="SUPFAM" id="SSF51430">
    <property type="entry name" value="NAD(P)-linked oxidoreductase"/>
    <property type="match status" value="1"/>
</dbReference>
<name>A0A417YC97_9BACI</name>
<dbReference type="Gene3D" id="3.20.20.100">
    <property type="entry name" value="NADP-dependent oxidoreductase domain"/>
    <property type="match status" value="1"/>
</dbReference>
<evidence type="ECO:0000259" key="2">
    <source>
        <dbReference type="Pfam" id="PF00248"/>
    </source>
</evidence>
<dbReference type="GO" id="GO:0005829">
    <property type="term" value="C:cytosol"/>
    <property type="evidence" value="ECO:0007669"/>
    <property type="project" value="TreeGrafter"/>
</dbReference>
<accession>A0A417YC97</accession>
<gene>
    <name evidence="3" type="ORF">D1B32_18090</name>
</gene>
<dbReference type="PANTHER" id="PTHR43364">
    <property type="entry name" value="NADH-SPECIFIC METHYLGLYOXAL REDUCTASE-RELATED"/>
    <property type="match status" value="1"/>
</dbReference>